<proteinExistence type="predicted"/>
<evidence type="ECO:0000259" key="3">
    <source>
        <dbReference type="PROSITE" id="PS50102"/>
    </source>
</evidence>
<dbReference type="Gene3D" id="3.30.70.330">
    <property type="match status" value="1"/>
</dbReference>
<evidence type="ECO:0000256" key="1">
    <source>
        <dbReference type="ARBA" id="ARBA00022884"/>
    </source>
</evidence>
<organism evidence="4 5">
    <name type="scientific">Ovis aries</name>
    <name type="common">Sheep</name>
    <dbReference type="NCBI Taxonomy" id="9940"/>
    <lineage>
        <taxon>Eukaryota</taxon>
        <taxon>Metazoa</taxon>
        <taxon>Chordata</taxon>
        <taxon>Craniata</taxon>
        <taxon>Vertebrata</taxon>
        <taxon>Euteleostomi</taxon>
        <taxon>Mammalia</taxon>
        <taxon>Eutheria</taxon>
        <taxon>Laurasiatheria</taxon>
        <taxon>Artiodactyla</taxon>
        <taxon>Ruminantia</taxon>
        <taxon>Pecora</taxon>
        <taxon>Bovidae</taxon>
        <taxon>Caprinae</taxon>
        <taxon>Ovis</taxon>
    </lineage>
</organism>
<reference evidence="4 5" key="1">
    <citation type="submission" date="2020-12" db="EMBL/GenBank/DDBJ databases">
        <title>De novo assembly of Tibetan sheep genome.</title>
        <authorList>
            <person name="Li X."/>
        </authorList>
    </citation>
    <scope>NUCLEOTIDE SEQUENCE [LARGE SCALE GENOMIC DNA]</scope>
    <source>
        <tissue evidence="4">Heart</tissue>
    </source>
</reference>
<dbReference type="EMBL" id="JAEMGP010000001">
    <property type="protein sequence ID" value="KAG5214941.1"/>
    <property type="molecule type" value="Genomic_DNA"/>
</dbReference>
<dbReference type="SMART" id="SM00360">
    <property type="entry name" value="RRM"/>
    <property type="match status" value="1"/>
</dbReference>
<accession>A0A836D6L8</accession>
<name>A0A836D6L8_SHEEP</name>
<gene>
    <name evidence="4" type="ORF">JEQ12_000517</name>
</gene>
<dbReference type="PANTHER" id="PTHR48026">
    <property type="entry name" value="HOMOLOGOUS TO DROSOPHILA SQD (SQUID) PROTEIN"/>
    <property type="match status" value="1"/>
</dbReference>
<comment type="caution">
    <text evidence="4">The sequence shown here is derived from an EMBL/GenBank/DDBJ whole genome shotgun (WGS) entry which is preliminary data.</text>
</comment>
<dbReference type="GO" id="GO:0071013">
    <property type="term" value="C:catalytic step 2 spliceosome"/>
    <property type="evidence" value="ECO:0007669"/>
    <property type="project" value="TreeGrafter"/>
</dbReference>
<dbReference type="SUPFAM" id="SSF54928">
    <property type="entry name" value="RNA-binding domain, RBD"/>
    <property type="match status" value="1"/>
</dbReference>
<dbReference type="GO" id="GO:0003730">
    <property type="term" value="F:mRNA 3'-UTR binding"/>
    <property type="evidence" value="ECO:0007669"/>
    <property type="project" value="TreeGrafter"/>
</dbReference>
<sequence>MTQIKNKSGFLPVYAAEKAALKFPHPASTAFMSESESPKEPEQLRELLIRGPSFETTDEGLRSHFEQWGALTGCVVTSDPNAKRPRGFGFVTHALEEAKGRPRKADGRAVEPEGRLERALSQTWGPLTCERGFCCGIKEDAEEHRLRDYLEQYGNLT</sequence>
<evidence type="ECO:0000313" key="5">
    <source>
        <dbReference type="Proteomes" id="UP000664991"/>
    </source>
</evidence>
<keyword evidence="1 2" id="KW-0694">RNA-binding</keyword>
<dbReference type="InterPro" id="IPR012677">
    <property type="entry name" value="Nucleotide-bd_a/b_plait_sf"/>
</dbReference>
<dbReference type="Pfam" id="PF00076">
    <property type="entry name" value="RRM_1"/>
    <property type="match status" value="1"/>
</dbReference>
<dbReference type="InterPro" id="IPR035979">
    <property type="entry name" value="RBD_domain_sf"/>
</dbReference>
<evidence type="ECO:0000256" key="2">
    <source>
        <dbReference type="PROSITE-ProRule" id="PRU00176"/>
    </source>
</evidence>
<dbReference type="PROSITE" id="PS50102">
    <property type="entry name" value="RRM"/>
    <property type="match status" value="1"/>
</dbReference>
<evidence type="ECO:0000313" key="4">
    <source>
        <dbReference type="EMBL" id="KAG5214941.1"/>
    </source>
</evidence>
<feature type="domain" description="RRM" evidence="3">
    <location>
        <begin position="45"/>
        <end position="115"/>
    </location>
</feature>
<dbReference type="PANTHER" id="PTHR48026:SF2">
    <property type="entry name" value="HETEROGENEOUS NUCLEAR RIBONUCLEOPROTEIN A1-RELATED"/>
    <property type="match status" value="1"/>
</dbReference>
<protein>
    <recommendedName>
        <fullName evidence="3">RRM domain-containing protein</fullName>
    </recommendedName>
</protein>
<dbReference type="AlphaFoldDB" id="A0A836D6L8"/>
<dbReference type="Proteomes" id="UP000664991">
    <property type="component" value="Unassembled WGS sequence"/>
</dbReference>
<dbReference type="GO" id="GO:0000398">
    <property type="term" value="P:mRNA splicing, via spliceosome"/>
    <property type="evidence" value="ECO:0007669"/>
    <property type="project" value="TreeGrafter"/>
</dbReference>
<dbReference type="InterPro" id="IPR000504">
    <property type="entry name" value="RRM_dom"/>
</dbReference>